<feature type="non-terminal residue" evidence="1">
    <location>
        <position position="54"/>
    </location>
</feature>
<protein>
    <submittedName>
        <fullName evidence="1">10897_t:CDS:1</fullName>
    </submittedName>
</protein>
<name>A0A9N9GMA2_9GLOM</name>
<proteinExistence type="predicted"/>
<evidence type="ECO:0000313" key="1">
    <source>
        <dbReference type="EMBL" id="CAG8612125.1"/>
    </source>
</evidence>
<feature type="non-terminal residue" evidence="1">
    <location>
        <position position="1"/>
    </location>
</feature>
<dbReference type="EMBL" id="CAJVPK010002393">
    <property type="protein sequence ID" value="CAG8612125.1"/>
    <property type="molecule type" value="Genomic_DNA"/>
</dbReference>
<sequence>MVELRKDEVKGFHWFNKSIRVGIGKKEAFNAAEKGLNAAQHNLGSFYKDGERID</sequence>
<comment type="caution">
    <text evidence="1">The sequence shown here is derived from an EMBL/GenBank/DDBJ whole genome shotgun (WGS) entry which is preliminary data.</text>
</comment>
<accession>A0A9N9GMA2</accession>
<dbReference type="Proteomes" id="UP000789706">
    <property type="component" value="Unassembled WGS sequence"/>
</dbReference>
<organism evidence="1 2">
    <name type="scientific">Diversispora eburnea</name>
    <dbReference type="NCBI Taxonomy" id="1213867"/>
    <lineage>
        <taxon>Eukaryota</taxon>
        <taxon>Fungi</taxon>
        <taxon>Fungi incertae sedis</taxon>
        <taxon>Mucoromycota</taxon>
        <taxon>Glomeromycotina</taxon>
        <taxon>Glomeromycetes</taxon>
        <taxon>Diversisporales</taxon>
        <taxon>Diversisporaceae</taxon>
        <taxon>Diversispora</taxon>
    </lineage>
</organism>
<dbReference type="AlphaFoldDB" id="A0A9N9GMA2"/>
<reference evidence="1" key="1">
    <citation type="submission" date="2021-06" db="EMBL/GenBank/DDBJ databases">
        <authorList>
            <person name="Kallberg Y."/>
            <person name="Tangrot J."/>
            <person name="Rosling A."/>
        </authorList>
    </citation>
    <scope>NUCLEOTIDE SEQUENCE</scope>
    <source>
        <strain evidence="1">AZ414A</strain>
    </source>
</reference>
<gene>
    <name evidence="1" type="ORF">DEBURN_LOCUS10019</name>
</gene>
<keyword evidence="2" id="KW-1185">Reference proteome</keyword>
<evidence type="ECO:0000313" key="2">
    <source>
        <dbReference type="Proteomes" id="UP000789706"/>
    </source>
</evidence>